<protein>
    <submittedName>
        <fullName evidence="1">DUF3025 domain-containing protein</fullName>
    </submittedName>
</protein>
<dbReference type="Pfam" id="PF11227">
    <property type="entry name" value="DUF3025"/>
    <property type="match status" value="1"/>
</dbReference>
<comment type="caution">
    <text evidence="1">The sequence shown here is derived from an EMBL/GenBank/DDBJ whole genome shotgun (WGS) entry which is preliminary data.</text>
</comment>
<dbReference type="AlphaFoldDB" id="A0AAJ2QY85"/>
<sequence>MTPFAIDWTAPWLQALRTQGRAACLQVEQGRPVWQALQSLADAQALPWRFVPQHDLPDGKAYEQFIFETRCIPTRDNLHDFFNGLIWLRWPALKQRCNALQAGAIAQAGVGAQRGPLRDAVTVLDENGALLLAPAALCEALRHRRWQQLFVERRALWGQARLLPIGHALLEKLVQPRKPITAHVLCVHTDGAGATAGPATADIDAWLAGSIWLEADTLACKPFAPLPVLGVPGWCHENENFSFYDDSLVFRAPRSAQASQQGMTTAQDPA</sequence>
<dbReference type="RefSeq" id="WP_319071662.1">
    <property type="nucleotide sequence ID" value="NZ_JAWWMZ010000001.1"/>
</dbReference>
<evidence type="ECO:0000313" key="2">
    <source>
        <dbReference type="Proteomes" id="UP001287445"/>
    </source>
</evidence>
<reference evidence="1" key="1">
    <citation type="submission" date="2023-11" db="EMBL/GenBank/DDBJ databases">
        <title>Identification and selenium tolerance of Delftia acidovorans R3-25.</title>
        <authorList>
            <person name="Zhang S."/>
            <person name="Liu Y."/>
            <person name="Guo Y."/>
        </authorList>
    </citation>
    <scope>NUCLEOTIDE SEQUENCE</scope>
    <source>
        <strain evidence="1">R3-25</strain>
    </source>
</reference>
<dbReference type="EMBL" id="JAWWMZ010000001">
    <property type="protein sequence ID" value="MDX4952496.1"/>
    <property type="molecule type" value="Genomic_DNA"/>
</dbReference>
<gene>
    <name evidence="1" type="ORF">SGN30_03545</name>
</gene>
<evidence type="ECO:0000313" key="1">
    <source>
        <dbReference type="EMBL" id="MDX4952496.1"/>
    </source>
</evidence>
<name>A0AAJ2QY85_DELAC</name>
<dbReference type="Proteomes" id="UP001287445">
    <property type="component" value="Unassembled WGS sequence"/>
</dbReference>
<accession>A0AAJ2QY85</accession>
<proteinExistence type="predicted"/>
<dbReference type="InterPro" id="IPR021390">
    <property type="entry name" value="DUF3025"/>
</dbReference>
<organism evidence="1 2">
    <name type="scientific">Delftia acidovorans</name>
    <name type="common">Pseudomonas acidovorans</name>
    <name type="synonym">Comamonas acidovorans</name>
    <dbReference type="NCBI Taxonomy" id="80866"/>
    <lineage>
        <taxon>Bacteria</taxon>
        <taxon>Pseudomonadati</taxon>
        <taxon>Pseudomonadota</taxon>
        <taxon>Betaproteobacteria</taxon>
        <taxon>Burkholderiales</taxon>
        <taxon>Comamonadaceae</taxon>
        <taxon>Delftia</taxon>
    </lineage>
</organism>